<evidence type="ECO:0000259" key="8">
    <source>
        <dbReference type="PROSITE" id="PS50928"/>
    </source>
</evidence>
<proteinExistence type="inferred from homology"/>
<dbReference type="PANTHER" id="PTHR43386">
    <property type="entry name" value="OLIGOPEPTIDE TRANSPORT SYSTEM PERMEASE PROTEIN APPC"/>
    <property type="match status" value="1"/>
</dbReference>
<dbReference type="PANTHER" id="PTHR43386:SF25">
    <property type="entry name" value="PEPTIDE ABC TRANSPORTER PERMEASE PROTEIN"/>
    <property type="match status" value="1"/>
</dbReference>
<evidence type="ECO:0000256" key="4">
    <source>
        <dbReference type="ARBA" id="ARBA00022692"/>
    </source>
</evidence>
<evidence type="ECO:0000256" key="1">
    <source>
        <dbReference type="ARBA" id="ARBA00004651"/>
    </source>
</evidence>
<accession>A0ABN8JIU7</accession>
<dbReference type="SUPFAM" id="SSF161098">
    <property type="entry name" value="MetI-like"/>
    <property type="match status" value="1"/>
</dbReference>
<dbReference type="Gene3D" id="1.10.3720.10">
    <property type="entry name" value="MetI-like"/>
    <property type="match status" value="1"/>
</dbReference>
<dbReference type="InterPro" id="IPR035906">
    <property type="entry name" value="MetI-like_sf"/>
</dbReference>
<keyword evidence="2 7" id="KW-0813">Transport</keyword>
<reference evidence="9 10" key="1">
    <citation type="submission" date="2022-03" db="EMBL/GenBank/DDBJ databases">
        <authorList>
            <person name="Brunel B."/>
        </authorList>
    </citation>
    <scope>NUCLEOTIDE SEQUENCE [LARGE SCALE GENOMIC DNA]</scope>
    <source>
        <strain evidence="9">STM5069sample</strain>
    </source>
</reference>
<dbReference type="Proteomes" id="UP001153050">
    <property type="component" value="Unassembled WGS sequence"/>
</dbReference>
<feature type="transmembrane region" description="Helical" evidence="7">
    <location>
        <begin position="262"/>
        <end position="283"/>
    </location>
</feature>
<evidence type="ECO:0000256" key="6">
    <source>
        <dbReference type="ARBA" id="ARBA00023136"/>
    </source>
</evidence>
<evidence type="ECO:0000256" key="3">
    <source>
        <dbReference type="ARBA" id="ARBA00022475"/>
    </source>
</evidence>
<evidence type="ECO:0000313" key="9">
    <source>
        <dbReference type="EMBL" id="CAH2397061.1"/>
    </source>
</evidence>
<dbReference type="EMBL" id="CAKXZT010000068">
    <property type="protein sequence ID" value="CAH2397061.1"/>
    <property type="molecule type" value="Genomic_DNA"/>
</dbReference>
<keyword evidence="10" id="KW-1185">Reference proteome</keyword>
<comment type="caution">
    <text evidence="9">The sequence shown here is derived from an EMBL/GenBank/DDBJ whole genome shotgun (WGS) entry which is preliminary data.</text>
</comment>
<keyword evidence="5 7" id="KW-1133">Transmembrane helix</keyword>
<gene>
    <name evidence="9" type="ORF">MES5069_160044</name>
</gene>
<dbReference type="Pfam" id="PF00528">
    <property type="entry name" value="BPD_transp_1"/>
    <property type="match status" value="1"/>
</dbReference>
<evidence type="ECO:0000256" key="2">
    <source>
        <dbReference type="ARBA" id="ARBA00022448"/>
    </source>
</evidence>
<feature type="transmembrane region" description="Helical" evidence="7">
    <location>
        <begin position="139"/>
        <end position="163"/>
    </location>
</feature>
<feature type="transmembrane region" description="Helical" evidence="7">
    <location>
        <begin position="30"/>
        <end position="51"/>
    </location>
</feature>
<dbReference type="InterPro" id="IPR000515">
    <property type="entry name" value="MetI-like"/>
</dbReference>
<keyword evidence="6 7" id="KW-0472">Membrane</keyword>
<dbReference type="PROSITE" id="PS50928">
    <property type="entry name" value="ABC_TM1"/>
    <property type="match status" value="1"/>
</dbReference>
<evidence type="ECO:0000313" key="10">
    <source>
        <dbReference type="Proteomes" id="UP001153050"/>
    </source>
</evidence>
<feature type="domain" description="ABC transmembrane type-1" evidence="8">
    <location>
        <begin position="90"/>
        <end position="283"/>
    </location>
</feature>
<evidence type="ECO:0000256" key="5">
    <source>
        <dbReference type="ARBA" id="ARBA00022989"/>
    </source>
</evidence>
<protein>
    <submittedName>
        <fullName evidence="9">Proline betaine ABC transporter permease</fullName>
    </submittedName>
</protein>
<feature type="transmembrane region" description="Helical" evidence="7">
    <location>
        <begin position="215"/>
        <end position="236"/>
    </location>
</feature>
<name>A0ABN8JIU7_9HYPH</name>
<dbReference type="InterPro" id="IPR025966">
    <property type="entry name" value="OppC_N"/>
</dbReference>
<organism evidence="9 10">
    <name type="scientific">Mesorhizobium escarrei</name>
    <dbReference type="NCBI Taxonomy" id="666018"/>
    <lineage>
        <taxon>Bacteria</taxon>
        <taxon>Pseudomonadati</taxon>
        <taxon>Pseudomonadota</taxon>
        <taxon>Alphaproteobacteria</taxon>
        <taxon>Hyphomicrobiales</taxon>
        <taxon>Phyllobacteriaceae</taxon>
        <taxon>Mesorhizobium</taxon>
    </lineage>
</organism>
<dbReference type="Pfam" id="PF12911">
    <property type="entry name" value="OppC_N"/>
    <property type="match status" value="1"/>
</dbReference>
<dbReference type="CDD" id="cd06261">
    <property type="entry name" value="TM_PBP2"/>
    <property type="match status" value="1"/>
</dbReference>
<comment type="similarity">
    <text evidence="7">Belongs to the binding-protein-dependent transport system permease family.</text>
</comment>
<comment type="subcellular location">
    <subcellularLocation>
        <location evidence="1 7">Cell membrane</location>
        <topology evidence="1 7">Multi-pass membrane protein</topology>
    </subcellularLocation>
</comment>
<keyword evidence="4 7" id="KW-0812">Transmembrane</keyword>
<keyword evidence="3" id="KW-1003">Cell membrane</keyword>
<feature type="transmembrane region" description="Helical" evidence="7">
    <location>
        <begin position="94"/>
        <end position="119"/>
    </location>
</feature>
<dbReference type="InterPro" id="IPR050366">
    <property type="entry name" value="BP-dependent_transpt_permease"/>
</dbReference>
<evidence type="ECO:0000256" key="7">
    <source>
        <dbReference type="RuleBase" id="RU363032"/>
    </source>
</evidence>
<sequence>MTAPAAVSETKKSTWIWKASRLLASAPASALFGLVIIALYLLAVIFGPLVAPYGEAEVVSKIPFSPWSREFLLGTDQLGRDTFSRLLFGARNTLGISLVTVCLSFGVGGVLGMFAAIRGGWADKLLLSLTDALMAIPPLIFALIVLSIAGSSIPSLIVAIAAVDITRIFRLTRSLSVNVLATDFVEVARLRGEGLSWIMSREVLPNVLPLLVAEFGLRFCFVFLSISALAFLGLGIQPPTADWGSMVRDSAVLISYADFTPLIPAAAIGLLTVAVNLVVDWILHVTSGLREAD</sequence>